<comment type="similarity">
    <text evidence="1">Belongs to the Mg-chelatase subunits D/I family. ComM subfamily.</text>
</comment>
<dbReference type="Pfam" id="PF13541">
    <property type="entry name" value="ChlI"/>
    <property type="match status" value="1"/>
</dbReference>
<dbReference type="PATRIC" id="fig|156976.3.peg.400"/>
<dbReference type="NCBIfam" id="TIGR00368">
    <property type="entry name" value="YifB family Mg chelatase-like AAA ATPase"/>
    <property type="match status" value="1"/>
</dbReference>
<dbReference type="EMBL" id="CP012342">
    <property type="protein sequence ID" value="AKV58145.1"/>
    <property type="molecule type" value="Genomic_DNA"/>
</dbReference>
<dbReference type="InterPro" id="IPR004482">
    <property type="entry name" value="Mg_chelat-rel"/>
</dbReference>
<dbReference type="GO" id="GO:0005524">
    <property type="term" value="F:ATP binding"/>
    <property type="evidence" value="ECO:0007669"/>
    <property type="project" value="InterPro"/>
</dbReference>
<dbReference type="AlphaFoldDB" id="A0A0K1R9P3"/>
<dbReference type="InterPro" id="IPR025158">
    <property type="entry name" value="Mg_chelat-rel_C"/>
</dbReference>
<feature type="domain" description="AAA+ ATPase" evidence="2">
    <location>
        <begin position="226"/>
        <end position="411"/>
    </location>
</feature>
<dbReference type="Gene3D" id="3.40.50.300">
    <property type="entry name" value="P-loop containing nucleotide triphosphate hydrolases"/>
    <property type="match status" value="1"/>
</dbReference>
<dbReference type="InterPro" id="IPR014721">
    <property type="entry name" value="Ribsml_uS5_D2-typ_fold_subgr"/>
</dbReference>
<gene>
    <name evidence="3" type="ORF">AK829_02035</name>
</gene>
<dbReference type="Gene3D" id="3.30.230.10">
    <property type="match status" value="1"/>
</dbReference>
<dbReference type="SUPFAM" id="SSF52540">
    <property type="entry name" value="P-loop containing nucleoside triphosphate hydrolases"/>
    <property type="match status" value="1"/>
</dbReference>
<dbReference type="Pfam" id="PF13335">
    <property type="entry name" value="Mg_chelatase_C"/>
    <property type="match status" value="1"/>
</dbReference>
<dbReference type="Proteomes" id="UP000060016">
    <property type="component" value="Chromosome"/>
</dbReference>
<evidence type="ECO:0000313" key="3">
    <source>
        <dbReference type="EMBL" id="AKV58145.1"/>
    </source>
</evidence>
<keyword evidence="4" id="KW-1185">Reference proteome</keyword>
<dbReference type="KEGG" id="crie:AK829_02035"/>
<name>A0A0K1R9P3_9CORY</name>
<dbReference type="InterPro" id="IPR027417">
    <property type="entry name" value="P-loop_NTPase"/>
</dbReference>
<proteinExistence type="inferred from homology"/>
<dbReference type="Pfam" id="PF01078">
    <property type="entry name" value="Mg_chelatase"/>
    <property type="match status" value="1"/>
</dbReference>
<protein>
    <submittedName>
        <fullName evidence="3">ATPase</fullName>
    </submittedName>
</protein>
<dbReference type="SUPFAM" id="SSF54211">
    <property type="entry name" value="Ribosomal protein S5 domain 2-like"/>
    <property type="match status" value="1"/>
</dbReference>
<accession>A0A0K1R9P3</accession>
<dbReference type="InterPro" id="IPR003593">
    <property type="entry name" value="AAA+_ATPase"/>
</dbReference>
<evidence type="ECO:0000313" key="4">
    <source>
        <dbReference type="Proteomes" id="UP000060016"/>
    </source>
</evidence>
<evidence type="ECO:0000259" key="2">
    <source>
        <dbReference type="SMART" id="SM00382"/>
    </source>
</evidence>
<dbReference type="InterPro" id="IPR000523">
    <property type="entry name" value="Mg_chelatse_chII-like_cat_dom"/>
</dbReference>
<dbReference type="InterPro" id="IPR045006">
    <property type="entry name" value="CHLI-like"/>
</dbReference>
<reference evidence="3 4" key="1">
    <citation type="submission" date="2015-08" db="EMBL/GenBank/DDBJ databases">
        <authorList>
            <person name="Babu N.S."/>
            <person name="Beckwith C.J."/>
            <person name="Beseler K.G."/>
            <person name="Brison A."/>
            <person name="Carone J.V."/>
            <person name="Caskin T.P."/>
            <person name="Diamond M."/>
            <person name="Durham M.E."/>
            <person name="Foxe J.M."/>
            <person name="Go M."/>
            <person name="Henderson B.A."/>
            <person name="Jones I.B."/>
            <person name="McGettigan J.A."/>
            <person name="Micheletti S.J."/>
            <person name="Nasrallah M.E."/>
            <person name="Ortiz D."/>
            <person name="Piller C.R."/>
            <person name="Privatt S.R."/>
            <person name="Schneider S.L."/>
            <person name="Sharp S."/>
            <person name="Smith T.C."/>
            <person name="Stanton J.D."/>
            <person name="Ullery H.E."/>
            <person name="Wilson R.J."/>
            <person name="Serrano M.G."/>
            <person name="Buck G."/>
            <person name="Lee V."/>
            <person name="Wang Y."/>
            <person name="Carvalho R."/>
            <person name="Voegtly L."/>
            <person name="Shi R."/>
            <person name="Duckworth R."/>
            <person name="Johnson A."/>
            <person name="Loviza R."/>
            <person name="Walstead R."/>
            <person name="Shah Z."/>
            <person name="Kiflezghi M."/>
            <person name="Wade K."/>
            <person name="Ball S.L."/>
            <person name="Bradley K.W."/>
            <person name="Asai D.J."/>
            <person name="Bowman C.A."/>
            <person name="Russell D.A."/>
            <person name="Pope W.H."/>
            <person name="Jacobs-Sera D."/>
            <person name="Hendrix R.W."/>
            <person name="Hatfull G.F."/>
        </authorList>
    </citation>
    <scope>NUCLEOTIDE SEQUENCE [LARGE SCALE GENOMIC DNA]</scope>
    <source>
        <strain evidence="3 4">PUDD_83A45</strain>
    </source>
</reference>
<dbReference type="STRING" id="156976.AK829_02035"/>
<dbReference type="PANTHER" id="PTHR32039">
    <property type="entry name" value="MAGNESIUM-CHELATASE SUBUNIT CHLI"/>
    <property type="match status" value="1"/>
</dbReference>
<dbReference type="PANTHER" id="PTHR32039:SF7">
    <property type="entry name" value="COMPETENCE PROTEIN COMM"/>
    <property type="match status" value="1"/>
</dbReference>
<organism evidence="3 4">
    <name type="scientific">Corynebacterium riegelii</name>
    <dbReference type="NCBI Taxonomy" id="156976"/>
    <lineage>
        <taxon>Bacteria</taxon>
        <taxon>Bacillati</taxon>
        <taxon>Actinomycetota</taxon>
        <taxon>Actinomycetes</taxon>
        <taxon>Mycobacteriales</taxon>
        <taxon>Corynebacteriaceae</taxon>
        <taxon>Corynebacterium</taxon>
    </lineage>
</organism>
<sequence length="520" mass="56178">MALARTLTATVEGLRAHMVTVEANVGPGLPGMYMVGLGDAAVRESRDRIRTAIANSGLPWPRSKIMVSLSPAHLRKAGSHFDLPIALGVAASGEPELHPVLARTVFMGELALDGTLRRVEGILPMLLHAQRSRAEGTGNDFDVVVVPRANAQEAALLKRKHVLVADNLTQVWRWLCAEEFLDTAIDAADRAAASAPADPQTTHVPDFADVAGQLLEREAMEIAAAGGHHMLMVGPPGSGKSMLAERLPSILPPLSIDEQIETTALHSAAGVSRGEIVGRRPFVAPHPSISRFGLIGGGSGVPAPGAVSQAHNGVLFLDEASEISAHVLDSLRIPLEKRKVVHRRERRNVEYPADFQLILAANPCPCGMDIQKCGCTPLQRRNHLSNISGPLRDRLDIFLTTTAQSAVLSPEGAEPSSAILARVMEARERAAYRWTKAGYEATTNAAMDATVIRRHFPPDESSAATIEHMLRNDELTQRGVDRVLKLAWTMADLEHEPCPHIDHIYRAVALRKTQREEVAA</sequence>
<dbReference type="SMART" id="SM00382">
    <property type="entry name" value="AAA"/>
    <property type="match status" value="1"/>
</dbReference>
<dbReference type="InterPro" id="IPR020568">
    <property type="entry name" value="Ribosomal_Su5_D2-typ_SF"/>
</dbReference>
<dbReference type="RefSeq" id="WP_052203802.1">
    <property type="nucleotide sequence ID" value="NZ_CP012342.1"/>
</dbReference>
<evidence type="ECO:0000256" key="1">
    <source>
        <dbReference type="ARBA" id="ARBA00006354"/>
    </source>
</evidence>